<dbReference type="eggNOG" id="arCOG03682">
    <property type="taxonomic scope" value="Archaea"/>
</dbReference>
<dbReference type="eggNOG" id="arCOG02559">
    <property type="taxonomic scope" value="Archaea"/>
</dbReference>
<dbReference type="PATRIC" id="fig|593117.10.peg.796"/>
<accession>C5A4Y9</accession>
<sequence length="1292" mass="141226">MRRILTFFWILLLLVGALIPVEKVSAEEQSYWVKTYGGKYDDWATAVAIADNGDVIVAGYTYSFGAGGKDVWVLRLDENGNVKWQKTYGGKYDDGASAVAIAPNGDIILVGYTKSFGAGGYDVWVLRLDENGNVKWQKTYGGSNWDEAHAVAIADNGDIIVTGSPFTIRLDANGNVIWTKDVGGNAVAIADNGDIIVAGSYGDDVWVLRLDENGNVKWQKTYGGSNWDEAHAVAIADNGDIIVAGRTYGFGAGGDDFWVLRLDENGNVKWQKTYGGSGSDWARAVAIAPNGDIIVAGYTYSFGAGSEDVWVLSLDENGNVKWQKTYGGSSYDYAYAVAIADNGDIIVAGYTRSFGAGYKDVWVLRLPSWGSIVGFSKDSNGFANEPSIQITDSNAKVSDSEAWTMDSEALEWSSTATITTVVSAGILEIFSNPGGAKVYIDNEYQGLTPLTVVAKSGTYTVKIIKANYNGYETTVTVAPGEVEVIEANLTQPPGTLEISSSPSGAKVYINGTYKGVTPLTLTMEPDTYVVTLVKEGYKEYSKTVVVYPGGTTEVYAFLEIAPALLKVESNPSEAEVYIDGTYIGVTPVGNYELQPGTYKVKLVKYGYQNYTTTITLKAGENRTLKVTLTPNYAHLTINSEPQSAEVYVNGTYKGVTPLTLELLTGNYSLKLTKEGYENYTAMVEVKPGETKTVSATLTPAYGFLNVDSAPSGAEVYINRTYIGTTPLENYKLPPGKYTITIKKEGYEEYTKSVNIISGKATTLSASLTVIPQPSSSTTTMTTSTQAATTPSSTSESKSQSTTTTPSSTSTKSSTTSRPISTTTKASSSDLFPSSPSKTEEDSGGLSFSLRLILGVLIGLIIISKIATKNKGGKNKLLTSPREEKPAQTPVKSKSPTPVKGQKQESIRETIPSFPPELLDKYEPLEFLGEGGFAKVFKAKRKKDGKIVAIKIPRIDEKTSSLFLKEIAAWYNLNHPNIVRLYKADILPIPYLEMEYVEGVNLNGKTIRDLDKYPKPVDEKKALQLIRGIAEGLKYAHSKGIYHNDLKPLNVLLKSDLTPKITDWGLAKISARSSLSTHSGYSPLYAAPEQLDESLYGTPDHRTDIYQLGVILYELLTGKLPYEGYSPGAVIGKILAENVKPLPPSKINPALAKYDGIFERLLAKRKEDRYQSVEEFLAALEILRKLEWELKELKKTKRSLKRSKSMWEIKMLRREAVEKTARIAVLSARLNDKVGLLNALEDLKVYTRENLDDLLNAINQVEVRLKEGIPVSDDLIERLEVLLHRIQRENEIS</sequence>
<dbReference type="RefSeq" id="WP_015858419.1">
    <property type="nucleotide sequence ID" value="NC_012804.1"/>
</dbReference>
<dbReference type="PANTHER" id="PTHR42754:SF1">
    <property type="entry name" value="LIPOPROTEIN"/>
    <property type="match status" value="1"/>
</dbReference>
<evidence type="ECO:0000256" key="1">
    <source>
        <dbReference type="ARBA" id="ARBA00022741"/>
    </source>
</evidence>
<dbReference type="EMBL" id="CP001398">
    <property type="protein sequence ID" value="ACS33301.1"/>
    <property type="molecule type" value="Genomic_DNA"/>
</dbReference>
<organism evidence="6 7">
    <name type="scientific">Thermococcus gammatolerans (strain DSM 15229 / JCM 11827 / EJ3)</name>
    <dbReference type="NCBI Taxonomy" id="593117"/>
    <lineage>
        <taxon>Archaea</taxon>
        <taxon>Methanobacteriati</taxon>
        <taxon>Methanobacteriota</taxon>
        <taxon>Thermococci</taxon>
        <taxon>Thermococcales</taxon>
        <taxon>Thermococcaceae</taxon>
        <taxon>Thermococcus</taxon>
    </lineage>
</organism>
<dbReference type="InterPro" id="IPR017441">
    <property type="entry name" value="Protein_kinase_ATP_BS"/>
</dbReference>
<keyword evidence="6" id="KW-0723">Serine/threonine-protein kinase</keyword>
<evidence type="ECO:0000313" key="7">
    <source>
        <dbReference type="Proteomes" id="UP000001488"/>
    </source>
</evidence>
<dbReference type="KEGG" id="tga:TGAM_0799"/>
<dbReference type="InterPro" id="IPR000719">
    <property type="entry name" value="Prot_kinase_dom"/>
</dbReference>
<keyword evidence="6" id="KW-0418">Kinase</keyword>
<name>C5A4Y9_THEGJ</name>
<evidence type="ECO:0000256" key="4">
    <source>
        <dbReference type="SAM" id="MobiDB-lite"/>
    </source>
</evidence>
<evidence type="ECO:0000256" key="3">
    <source>
        <dbReference type="SAM" id="Coils"/>
    </source>
</evidence>
<dbReference type="SUPFAM" id="SSF63829">
    <property type="entry name" value="Calcium-dependent phosphotriesterase"/>
    <property type="match status" value="1"/>
</dbReference>
<dbReference type="GO" id="GO:0004674">
    <property type="term" value="F:protein serine/threonine kinase activity"/>
    <property type="evidence" value="ECO:0007669"/>
    <property type="project" value="UniProtKB-KW"/>
</dbReference>
<feature type="region of interest" description="Disordered" evidence="4">
    <location>
        <begin position="871"/>
        <end position="906"/>
    </location>
</feature>
<dbReference type="PROSITE" id="PS50011">
    <property type="entry name" value="PROTEIN_KINASE_DOM"/>
    <property type="match status" value="1"/>
</dbReference>
<dbReference type="STRING" id="593117.TGAM_0799"/>
<dbReference type="Pfam" id="PF00069">
    <property type="entry name" value="Pkinase"/>
    <property type="match status" value="1"/>
</dbReference>
<dbReference type="InterPro" id="IPR013229">
    <property type="entry name" value="PEGA"/>
</dbReference>
<dbReference type="SMART" id="SM00220">
    <property type="entry name" value="S_TKc"/>
    <property type="match status" value="1"/>
</dbReference>
<keyword evidence="6" id="KW-0808">Transferase</keyword>
<reference evidence="6 7" key="1">
    <citation type="journal article" date="2007" name="Genome Biol.">
        <title>Genome analysis and genome-wide proteomics of Thermococcus gammatolerans, the most radioresistant organism known amongst the Archaea.</title>
        <authorList>
            <person name="Zivanovic Y."/>
            <person name="Armengaud J."/>
            <person name="Lagorce A."/>
            <person name="Leplat C."/>
            <person name="Guerin P."/>
            <person name="Dutertre M."/>
            <person name="Anthouard V."/>
            <person name="Forterre P."/>
            <person name="Wincker P."/>
            <person name="Confalonieri F."/>
        </authorList>
    </citation>
    <scope>NUCLEOTIDE SEQUENCE [LARGE SCALE GENOMIC DNA]</scope>
    <source>
        <strain evidence="7">DSM 15229 / JCM 11827 / EJ3</strain>
    </source>
</reference>
<dbReference type="SUPFAM" id="SSF56112">
    <property type="entry name" value="Protein kinase-like (PK-like)"/>
    <property type="match status" value="1"/>
</dbReference>
<gene>
    <name evidence="6" type="ordered locus">TGAM_0799</name>
</gene>
<dbReference type="InterPro" id="IPR011009">
    <property type="entry name" value="Kinase-like_dom_sf"/>
</dbReference>
<evidence type="ECO:0000313" key="6">
    <source>
        <dbReference type="EMBL" id="ACS33301.1"/>
    </source>
</evidence>
<keyword evidence="3" id="KW-0175">Coiled coil</keyword>
<proteinExistence type="predicted"/>
<dbReference type="InterPro" id="IPR008271">
    <property type="entry name" value="Ser/Thr_kinase_AS"/>
</dbReference>
<dbReference type="Gene3D" id="2.60.40.1120">
    <property type="entry name" value="Carboxypeptidase-like, regulatory domain"/>
    <property type="match status" value="2"/>
</dbReference>
<dbReference type="HOGENOM" id="CLU_262103_0_0_2"/>
<keyword evidence="1" id="KW-0547">Nucleotide-binding</keyword>
<dbReference type="NCBIfam" id="TIGR02608">
    <property type="entry name" value="delta_60_rpt"/>
    <property type="match status" value="3"/>
</dbReference>
<dbReference type="Gene3D" id="1.10.510.10">
    <property type="entry name" value="Transferase(Phosphotransferase) domain 1"/>
    <property type="match status" value="1"/>
</dbReference>
<feature type="region of interest" description="Disordered" evidence="4">
    <location>
        <begin position="771"/>
        <end position="843"/>
    </location>
</feature>
<protein>
    <submittedName>
        <fullName evidence="6">Serine/threonine protein kinase, putative S-layer protein</fullName>
        <ecNumber evidence="6">2.7.11.1</ecNumber>
    </submittedName>
</protein>
<keyword evidence="7" id="KW-1185">Reference proteome</keyword>
<dbReference type="EC" id="2.7.11.1" evidence="6"/>
<dbReference type="InterPro" id="IPR013431">
    <property type="entry name" value="Delta_60_rpt"/>
</dbReference>
<dbReference type="Proteomes" id="UP000001488">
    <property type="component" value="Chromosome"/>
</dbReference>
<dbReference type="GO" id="GO:0005524">
    <property type="term" value="F:ATP binding"/>
    <property type="evidence" value="ECO:0007669"/>
    <property type="project" value="UniProtKB-KW"/>
</dbReference>
<feature type="compositionally biased region" description="Low complexity" evidence="4">
    <location>
        <begin position="771"/>
        <end position="836"/>
    </location>
</feature>
<dbReference type="GeneID" id="70686642"/>
<dbReference type="PROSITE" id="PS00108">
    <property type="entry name" value="PROTEIN_KINASE_ST"/>
    <property type="match status" value="1"/>
</dbReference>
<evidence type="ECO:0000259" key="5">
    <source>
        <dbReference type="PROSITE" id="PS50011"/>
    </source>
</evidence>
<dbReference type="PaxDb" id="593117-TGAM_0799"/>
<evidence type="ECO:0000256" key="2">
    <source>
        <dbReference type="ARBA" id="ARBA00022840"/>
    </source>
</evidence>
<feature type="domain" description="Protein kinase" evidence="5">
    <location>
        <begin position="921"/>
        <end position="1182"/>
    </location>
</feature>
<dbReference type="CDD" id="cd14014">
    <property type="entry name" value="STKc_PknB_like"/>
    <property type="match status" value="1"/>
</dbReference>
<keyword evidence="2" id="KW-0067">ATP-binding</keyword>
<dbReference type="PANTHER" id="PTHR42754">
    <property type="entry name" value="ENDOGLUCANASE"/>
    <property type="match status" value="1"/>
</dbReference>
<dbReference type="Pfam" id="PF08308">
    <property type="entry name" value="PEGA"/>
    <property type="match status" value="5"/>
</dbReference>
<dbReference type="eggNOG" id="arCOG03264">
    <property type="taxonomic scope" value="Archaea"/>
</dbReference>
<dbReference type="PROSITE" id="PS00107">
    <property type="entry name" value="PROTEIN_KINASE_ATP"/>
    <property type="match status" value="1"/>
</dbReference>
<dbReference type="Gene3D" id="2.80.10.50">
    <property type="match status" value="2"/>
</dbReference>
<feature type="coiled-coil region" evidence="3">
    <location>
        <begin position="1182"/>
        <end position="1209"/>
    </location>
</feature>